<dbReference type="Pfam" id="PF13432">
    <property type="entry name" value="TPR_16"/>
    <property type="match status" value="2"/>
</dbReference>
<keyword evidence="2" id="KW-0645">Protease</keyword>
<dbReference type="AlphaFoldDB" id="A0A1J5RED8"/>
<dbReference type="SMART" id="SM00028">
    <property type="entry name" value="TPR"/>
    <property type="match status" value="5"/>
</dbReference>
<comment type="caution">
    <text evidence="2">The sequence shown here is derived from an EMBL/GenBank/DDBJ whole genome shotgun (WGS) entry which is preliminary data.</text>
</comment>
<dbReference type="PANTHER" id="PTHR12558">
    <property type="entry name" value="CELL DIVISION CYCLE 16,23,27"/>
    <property type="match status" value="1"/>
</dbReference>
<dbReference type="GO" id="GO:0006508">
    <property type="term" value="P:proteolysis"/>
    <property type="evidence" value="ECO:0007669"/>
    <property type="project" value="UniProtKB-KW"/>
</dbReference>
<dbReference type="InterPro" id="IPR011990">
    <property type="entry name" value="TPR-like_helical_dom_sf"/>
</dbReference>
<organism evidence="2">
    <name type="scientific">mine drainage metagenome</name>
    <dbReference type="NCBI Taxonomy" id="410659"/>
    <lineage>
        <taxon>unclassified sequences</taxon>
        <taxon>metagenomes</taxon>
        <taxon>ecological metagenomes</taxon>
    </lineage>
</organism>
<accession>A0A1J5RED8</accession>
<proteinExistence type="predicted"/>
<dbReference type="GO" id="GO:0008233">
    <property type="term" value="F:peptidase activity"/>
    <property type="evidence" value="ECO:0007669"/>
    <property type="project" value="UniProtKB-KW"/>
</dbReference>
<evidence type="ECO:0000313" key="2">
    <source>
        <dbReference type="EMBL" id="OIQ94113.1"/>
    </source>
</evidence>
<dbReference type="InterPro" id="IPR019734">
    <property type="entry name" value="TPR_rpt"/>
</dbReference>
<name>A0A1J5RED8_9ZZZZ</name>
<feature type="compositionally biased region" description="Low complexity" evidence="1">
    <location>
        <begin position="27"/>
        <end position="45"/>
    </location>
</feature>
<dbReference type="Gene3D" id="1.25.40.10">
    <property type="entry name" value="Tetratricopeptide repeat domain"/>
    <property type="match status" value="2"/>
</dbReference>
<dbReference type="SUPFAM" id="SSF48452">
    <property type="entry name" value="TPR-like"/>
    <property type="match status" value="3"/>
</dbReference>
<keyword evidence="2" id="KW-0378">Hydrolase</keyword>
<sequence length="589" mass="63925">MRLVVLVAALFAAHAWASQIPAAGPEAASAPSSASAVPNHAPAAPEGARENAQDQARWFYAVLTGEIAARTGHPGTAYSELLKAARDMHSEPLFERAVSVALAAGAPEQALAAVKAWQETLPDSLKAQIWRAQLLVAMGRGNEAATAISRVLALTPQPQRPNTILSLASLFVRAGDAHASLALAKKVLTPYRDIPQSGVVIGQFQARAGQTTEAFDHAAKALAADPGMTAAAALLLQTYAHHPQRADQLLQGYFTVKPDDTRLRMAWIEALLGQQRDGIALTQAEALSKVKPDIPEAWLILGSLQLQQDQTQRAQQALTTFLGLIEKSQPAASPEARNRAYLALAEVARKQRDYAQAEHWLSLIPAGQDALAVALQKAIILTEQNKPHAGLRLIDELPSATPQQRREQLLARAQIYRVAKQFHKAYAVLKSGLAQFGKDPDYAYETAMMAEKSGQSRAMEALLRKIIARSPRYQPAYNALGYTLADQNRHLPVALKLVTRALALAPGNPFVLDSMGWVQFRLGHLKRALSALEDAYAARQDPEIGAHLAEVLWAQGDRARARKILQEAYERAPHDEGVKAAMHRTGLRF</sequence>
<dbReference type="EMBL" id="MLJW01000193">
    <property type="protein sequence ID" value="OIQ94113.1"/>
    <property type="molecule type" value="Genomic_DNA"/>
</dbReference>
<dbReference type="Pfam" id="PF14559">
    <property type="entry name" value="TPR_19"/>
    <property type="match status" value="1"/>
</dbReference>
<reference evidence="2" key="1">
    <citation type="submission" date="2016-10" db="EMBL/GenBank/DDBJ databases">
        <title>Sequence of Gallionella enrichment culture.</title>
        <authorList>
            <person name="Poehlein A."/>
            <person name="Muehling M."/>
            <person name="Daniel R."/>
        </authorList>
    </citation>
    <scope>NUCLEOTIDE SEQUENCE</scope>
</reference>
<protein>
    <submittedName>
        <fullName evidence="2">Beta-barrel assembly-enhancing protease</fullName>
    </submittedName>
</protein>
<dbReference type="PANTHER" id="PTHR12558:SF13">
    <property type="entry name" value="CELL DIVISION CYCLE PROTEIN 27 HOMOLOG"/>
    <property type="match status" value="1"/>
</dbReference>
<gene>
    <name evidence="2" type="primary">bepA_46</name>
    <name evidence="2" type="ORF">GALL_239320</name>
</gene>
<feature type="region of interest" description="Disordered" evidence="1">
    <location>
        <begin position="27"/>
        <end position="49"/>
    </location>
</feature>
<evidence type="ECO:0000256" key="1">
    <source>
        <dbReference type="SAM" id="MobiDB-lite"/>
    </source>
</evidence>